<feature type="transmembrane region" description="Helical" evidence="8">
    <location>
        <begin position="506"/>
        <end position="523"/>
    </location>
</feature>
<feature type="transmembrane region" description="Helical" evidence="8">
    <location>
        <begin position="477"/>
        <end position="494"/>
    </location>
</feature>
<keyword evidence="7 8" id="KW-0472">Membrane</keyword>
<evidence type="ECO:0000259" key="9">
    <source>
        <dbReference type="Pfam" id="PF26626"/>
    </source>
</evidence>
<keyword evidence="5 8" id="KW-0812">Transmembrane</keyword>
<evidence type="ECO:0000256" key="8">
    <source>
        <dbReference type="SAM" id="Phobius"/>
    </source>
</evidence>
<evidence type="ECO:0000256" key="1">
    <source>
        <dbReference type="ARBA" id="ARBA00004651"/>
    </source>
</evidence>
<dbReference type="EMBL" id="MNYI01000247">
    <property type="protein sequence ID" value="OIP36124.1"/>
    <property type="molecule type" value="Genomic_DNA"/>
</dbReference>
<dbReference type="Pfam" id="PF26626">
    <property type="entry name" value="DUF8201"/>
    <property type="match status" value="1"/>
</dbReference>
<dbReference type="InterPro" id="IPR050297">
    <property type="entry name" value="LipidA_mod_glycosyltrf_83"/>
</dbReference>
<dbReference type="Proteomes" id="UP000183085">
    <property type="component" value="Unassembled WGS sequence"/>
</dbReference>
<dbReference type="GO" id="GO:0009103">
    <property type="term" value="P:lipopolysaccharide biosynthetic process"/>
    <property type="evidence" value="ECO:0007669"/>
    <property type="project" value="UniProtKB-ARBA"/>
</dbReference>
<evidence type="ECO:0000256" key="7">
    <source>
        <dbReference type="ARBA" id="ARBA00023136"/>
    </source>
</evidence>
<feature type="transmembrane region" description="Helical" evidence="8">
    <location>
        <begin position="147"/>
        <end position="173"/>
    </location>
</feature>
<feature type="transmembrane region" description="Helical" evidence="8">
    <location>
        <begin position="271"/>
        <end position="292"/>
    </location>
</feature>
<keyword evidence="4" id="KW-0808">Transferase</keyword>
<evidence type="ECO:0000313" key="10">
    <source>
        <dbReference type="EMBL" id="OIP36124.1"/>
    </source>
</evidence>
<feature type="transmembrane region" description="Helical" evidence="8">
    <location>
        <begin position="454"/>
        <end position="471"/>
    </location>
</feature>
<sequence>MRWLKNEFIIIPILFIWAIVVGVNYHQQHLQYYQLLKPFSDNIITSLLLCVILLVSFTIGRRFLGLFRIEVLNLMETSLFSMGIGLGVLMYSTFLLGTIGLLYPWAGYGLLIILGIVSIIGLKLRLPAKKKPNQKSIQKQKENSFTWVEKIICGSIILVLVACSVSCLSPNIAWDAAVYHLNAPKMYIQAHQLIYIPLNLCSNMPLNVEMLYTLAMLIQGSQLANLIHLSFCILILLSIYAFSVRYFNKQVGLLAAAIFLTNPVTIFEASIAYIDLALTFYYLLALYGFFLWRDSKKQGFIPLIAIFSGIAIGMKYTGVYGGFIIGIGIILQMWLIDKSNFSKIFTNALLFAIVCLLPFVPWLIKSYIFTGNPVYPMLYDIFGGKDWNKEIGDAFGQLMHSLGMGHKWLDYLKLPWNITIYGNYGPKTFDNAITPLGLIFIPLLLFLKGVHKVIPYLLAYLLTFLILWAVSSQQARFLLPILPLVSLISGYAIWELFEQGKWIKTLYYPVLIGVFITFCYTTVPNLLNTCYDLPVVVGLESKDVYLTRTFQPYATFKYINEKLPQSVNILFLWENRGYYCEKKYMADSAFEASYMLQMIRQCGNVEKLHAKLKELKITHILLNKNLASIFCDQKGKELPIIEEFLGKYTKQVYSENNVDLFEMR</sequence>
<feature type="transmembrane region" description="Helical" evidence="8">
    <location>
        <begin position="79"/>
        <end position="99"/>
    </location>
</feature>
<feature type="transmembrane region" description="Helical" evidence="8">
    <location>
        <begin position="320"/>
        <end position="336"/>
    </location>
</feature>
<evidence type="ECO:0000256" key="5">
    <source>
        <dbReference type="ARBA" id="ARBA00022692"/>
    </source>
</evidence>
<protein>
    <recommendedName>
        <fullName evidence="9">DUF8201 domain-containing protein</fullName>
    </recommendedName>
</protein>
<reference evidence="10 11" key="1">
    <citation type="journal article" date="2016" name="Environ. Microbiol.">
        <title>Genomic resolution of a cold subsurface aquifer community provides metabolic insights for novel microbes adapted to high CO concentrations.</title>
        <authorList>
            <person name="Probst A.J."/>
            <person name="Castelle C.J."/>
            <person name="Singh A."/>
            <person name="Brown C.T."/>
            <person name="Anantharaman K."/>
            <person name="Sharon I."/>
            <person name="Hug L.A."/>
            <person name="Burstein D."/>
            <person name="Emerson J.B."/>
            <person name="Thomas B.C."/>
            <person name="Banfield J.F."/>
        </authorList>
    </citation>
    <scope>NUCLEOTIDE SEQUENCE [LARGE SCALE GENOMIC DNA]</scope>
    <source>
        <strain evidence="10">CG2_30_40_21</strain>
    </source>
</reference>
<proteinExistence type="predicted"/>
<comment type="caution">
    <text evidence="10">The sequence shown here is derived from an EMBL/GenBank/DDBJ whole genome shotgun (WGS) entry which is preliminary data.</text>
</comment>
<dbReference type="AlphaFoldDB" id="A0A1J5DJF8"/>
<feature type="transmembrane region" description="Helical" evidence="8">
    <location>
        <begin position="7"/>
        <end position="27"/>
    </location>
</feature>
<evidence type="ECO:0000313" key="11">
    <source>
        <dbReference type="Proteomes" id="UP000183085"/>
    </source>
</evidence>
<evidence type="ECO:0000256" key="3">
    <source>
        <dbReference type="ARBA" id="ARBA00022676"/>
    </source>
</evidence>
<keyword evidence="3" id="KW-0328">Glycosyltransferase</keyword>
<dbReference type="STRING" id="1817895.AUJ95_09610"/>
<organism evidence="10 11">
    <name type="scientific">Candidatus Desantisbacteria bacterium CG2_30_40_21</name>
    <dbReference type="NCBI Taxonomy" id="1817895"/>
    <lineage>
        <taxon>Bacteria</taxon>
        <taxon>Candidatus Desantisiibacteriota</taxon>
    </lineage>
</organism>
<comment type="subcellular location">
    <subcellularLocation>
        <location evidence="1">Cell membrane</location>
        <topology evidence="1">Multi-pass membrane protein</topology>
    </subcellularLocation>
</comment>
<dbReference type="InterPro" id="IPR058514">
    <property type="entry name" value="DUF8201"/>
</dbReference>
<gene>
    <name evidence="10" type="ORF">AUJ95_09610</name>
</gene>
<feature type="transmembrane region" description="Helical" evidence="8">
    <location>
        <begin position="39"/>
        <end position="59"/>
    </location>
</feature>
<keyword evidence="6 8" id="KW-1133">Transmembrane helix</keyword>
<name>A0A1J5DJF8_9BACT</name>
<dbReference type="PANTHER" id="PTHR33908">
    <property type="entry name" value="MANNOSYLTRANSFERASE YKCB-RELATED"/>
    <property type="match status" value="1"/>
</dbReference>
<dbReference type="PANTHER" id="PTHR33908:SF11">
    <property type="entry name" value="MEMBRANE PROTEIN"/>
    <property type="match status" value="1"/>
</dbReference>
<dbReference type="GO" id="GO:0005886">
    <property type="term" value="C:plasma membrane"/>
    <property type="evidence" value="ECO:0007669"/>
    <property type="project" value="UniProtKB-SubCell"/>
</dbReference>
<feature type="transmembrane region" description="Helical" evidence="8">
    <location>
        <begin position="226"/>
        <end position="247"/>
    </location>
</feature>
<feature type="domain" description="DUF8201" evidence="9">
    <location>
        <begin position="47"/>
        <end position="481"/>
    </location>
</feature>
<feature type="transmembrane region" description="Helical" evidence="8">
    <location>
        <begin position="348"/>
        <end position="369"/>
    </location>
</feature>
<accession>A0A1J5DJF8</accession>
<evidence type="ECO:0000256" key="4">
    <source>
        <dbReference type="ARBA" id="ARBA00022679"/>
    </source>
</evidence>
<feature type="transmembrane region" description="Helical" evidence="8">
    <location>
        <begin position="105"/>
        <end position="126"/>
    </location>
</feature>
<evidence type="ECO:0000256" key="6">
    <source>
        <dbReference type="ARBA" id="ARBA00022989"/>
    </source>
</evidence>
<evidence type="ECO:0000256" key="2">
    <source>
        <dbReference type="ARBA" id="ARBA00022475"/>
    </source>
</evidence>
<keyword evidence="2" id="KW-1003">Cell membrane</keyword>
<dbReference type="GO" id="GO:0016763">
    <property type="term" value="F:pentosyltransferase activity"/>
    <property type="evidence" value="ECO:0007669"/>
    <property type="project" value="TreeGrafter"/>
</dbReference>